<dbReference type="EMBL" id="RAWE01000094">
    <property type="protein sequence ID" value="RKH00359.1"/>
    <property type="molecule type" value="Genomic_DNA"/>
</dbReference>
<reference evidence="2" key="1">
    <citation type="submission" date="2018-09" db="EMBL/GenBank/DDBJ databases">
        <authorList>
            <person name="Livingstone P.G."/>
            <person name="Whitworth D.E."/>
        </authorList>
    </citation>
    <scope>NUCLEOTIDE SEQUENCE [LARGE SCALE GENOMIC DNA]</scope>
    <source>
        <strain evidence="2">CA043D</strain>
    </source>
</reference>
<comment type="caution">
    <text evidence="1">The sequence shown here is derived from an EMBL/GenBank/DDBJ whole genome shotgun (WGS) entry which is preliminary data.</text>
</comment>
<dbReference type="RefSeq" id="WP_120604864.1">
    <property type="nucleotide sequence ID" value="NZ_JABFJX010000046.1"/>
</dbReference>
<dbReference type="OrthoDB" id="5520924at2"/>
<keyword evidence="2" id="KW-1185">Reference proteome</keyword>
<name>A0A3A8JZN8_9BACT</name>
<evidence type="ECO:0000313" key="2">
    <source>
        <dbReference type="Proteomes" id="UP000268313"/>
    </source>
</evidence>
<gene>
    <name evidence="1" type="ORF">D7X32_23790</name>
</gene>
<sequence>MGAGNTVKVMCDPKGWRVEVAHAKGVRRYRYGSESQARYFAAVFELGPSVLPPKNHARRRQEPRLALPNEVSFGEAWLHE</sequence>
<accession>A0A3A8JZN8</accession>
<dbReference type="Proteomes" id="UP000268313">
    <property type="component" value="Unassembled WGS sequence"/>
</dbReference>
<evidence type="ECO:0000313" key="1">
    <source>
        <dbReference type="EMBL" id="RKH00359.1"/>
    </source>
</evidence>
<proteinExistence type="predicted"/>
<organism evidence="1 2">
    <name type="scientific">Corallococcus carmarthensis</name>
    <dbReference type="NCBI Taxonomy" id="2316728"/>
    <lineage>
        <taxon>Bacteria</taxon>
        <taxon>Pseudomonadati</taxon>
        <taxon>Myxococcota</taxon>
        <taxon>Myxococcia</taxon>
        <taxon>Myxococcales</taxon>
        <taxon>Cystobacterineae</taxon>
        <taxon>Myxococcaceae</taxon>
        <taxon>Corallococcus</taxon>
    </lineage>
</organism>
<protein>
    <submittedName>
        <fullName evidence="1">Uncharacterized protein</fullName>
    </submittedName>
</protein>
<dbReference type="AlphaFoldDB" id="A0A3A8JZN8"/>